<keyword evidence="7" id="KW-0687">Ribonucleoprotein</keyword>
<feature type="domain" description="N-acetyltransferase" evidence="6">
    <location>
        <begin position="1"/>
        <end position="146"/>
    </location>
</feature>
<dbReference type="PROSITE" id="PS51186">
    <property type="entry name" value="GNAT"/>
    <property type="match status" value="1"/>
</dbReference>
<name>A0ABV5ZFD5_9GAMM</name>
<dbReference type="CDD" id="cd04301">
    <property type="entry name" value="NAT_SF"/>
    <property type="match status" value="1"/>
</dbReference>
<evidence type="ECO:0000313" key="7">
    <source>
        <dbReference type="EMBL" id="MFB9886829.1"/>
    </source>
</evidence>
<dbReference type="RefSeq" id="WP_035460849.1">
    <property type="nucleotide sequence ID" value="NZ_JBHLZN010000003.1"/>
</dbReference>
<keyword evidence="2 5" id="KW-0963">Cytoplasm</keyword>
<gene>
    <name evidence="7" type="primary">rimI</name>
    <name evidence="7" type="ORF">ACFFLH_10425</name>
</gene>
<dbReference type="GO" id="GO:0005840">
    <property type="term" value="C:ribosome"/>
    <property type="evidence" value="ECO:0007669"/>
    <property type="project" value="UniProtKB-KW"/>
</dbReference>
<keyword evidence="8" id="KW-1185">Reference proteome</keyword>
<dbReference type="PANTHER" id="PTHR43420:SF12">
    <property type="entry name" value="N-ACETYLTRANSFERASE DOMAIN-CONTAINING PROTEIN"/>
    <property type="match status" value="1"/>
</dbReference>
<dbReference type="Gene3D" id="3.40.630.30">
    <property type="match status" value="1"/>
</dbReference>
<dbReference type="PANTHER" id="PTHR43420">
    <property type="entry name" value="ACETYLTRANSFERASE"/>
    <property type="match status" value="1"/>
</dbReference>
<dbReference type="Proteomes" id="UP001589628">
    <property type="component" value="Unassembled WGS sequence"/>
</dbReference>
<sequence>MLIALTASHLPTLMTGMAATFYHPWSEGQWRDSLQHHHCLGWQVQGQLAAHAVFSQVLDEAELLTLSSYPAFQRQGLARQLLQTAIPWLQQRGVTRLLLEVRASNQPALALYQQLGFSEDGRRKGYYPPQPPLQQQEDAVLLSRMI</sequence>
<protein>
    <recommendedName>
        <fullName evidence="5">[Ribosomal protein bS18]-alanine N-acetyltransferase</fullName>
        <ecNumber evidence="5">2.3.1.266</ecNumber>
    </recommendedName>
</protein>
<evidence type="ECO:0000259" key="6">
    <source>
        <dbReference type="PROSITE" id="PS51186"/>
    </source>
</evidence>
<dbReference type="NCBIfam" id="TIGR01575">
    <property type="entry name" value="rimI"/>
    <property type="match status" value="1"/>
</dbReference>
<evidence type="ECO:0000256" key="5">
    <source>
        <dbReference type="RuleBase" id="RU363094"/>
    </source>
</evidence>
<reference evidence="7 8" key="1">
    <citation type="submission" date="2024-09" db="EMBL/GenBank/DDBJ databases">
        <authorList>
            <person name="Sun Q."/>
            <person name="Mori K."/>
        </authorList>
    </citation>
    <scope>NUCLEOTIDE SEQUENCE [LARGE SCALE GENOMIC DNA]</scope>
    <source>
        <strain evidence="7 8">ATCC 51285</strain>
    </source>
</reference>
<accession>A0ABV5ZFD5</accession>
<evidence type="ECO:0000313" key="8">
    <source>
        <dbReference type="Proteomes" id="UP001589628"/>
    </source>
</evidence>
<evidence type="ECO:0000256" key="3">
    <source>
        <dbReference type="ARBA" id="ARBA00022679"/>
    </source>
</evidence>
<evidence type="ECO:0000256" key="4">
    <source>
        <dbReference type="ARBA" id="ARBA00023315"/>
    </source>
</evidence>
<dbReference type="GO" id="GO:0008999">
    <property type="term" value="F:protein-N-terminal-alanine acetyltransferase activity"/>
    <property type="evidence" value="ECO:0007669"/>
    <property type="project" value="UniProtKB-EC"/>
</dbReference>
<keyword evidence="3 7" id="KW-0808">Transferase</keyword>
<comment type="similarity">
    <text evidence="1 5">Belongs to the acetyltransferase family. RimI subfamily.</text>
</comment>
<comment type="catalytic activity">
    <reaction evidence="5">
        <text>N-terminal L-alanyl-[ribosomal protein bS18] + acetyl-CoA = N-terminal N(alpha)-acetyl-L-alanyl-[ribosomal protein bS18] + CoA + H(+)</text>
        <dbReference type="Rhea" id="RHEA:43756"/>
        <dbReference type="Rhea" id="RHEA-COMP:10676"/>
        <dbReference type="Rhea" id="RHEA-COMP:10677"/>
        <dbReference type="ChEBI" id="CHEBI:15378"/>
        <dbReference type="ChEBI" id="CHEBI:57287"/>
        <dbReference type="ChEBI" id="CHEBI:57288"/>
        <dbReference type="ChEBI" id="CHEBI:64718"/>
        <dbReference type="ChEBI" id="CHEBI:83683"/>
        <dbReference type="EC" id="2.3.1.266"/>
    </reaction>
</comment>
<dbReference type="InterPro" id="IPR016181">
    <property type="entry name" value="Acyl_CoA_acyltransferase"/>
</dbReference>
<keyword evidence="7" id="KW-0689">Ribosomal protein</keyword>
<evidence type="ECO:0000256" key="2">
    <source>
        <dbReference type="ARBA" id="ARBA00022490"/>
    </source>
</evidence>
<dbReference type="EC" id="2.3.1.266" evidence="5"/>
<comment type="function">
    <text evidence="5">Acetylates the N-terminal alanine of ribosomal protein bS18.</text>
</comment>
<dbReference type="Pfam" id="PF00583">
    <property type="entry name" value="Acetyltransf_1"/>
    <property type="match status" value="1"/>
</dbReference>
<dbReference type="InterPro" id="IPR000182">
    <property type="entry name" value="GNAT_dom"/>
</dbReference>
<organism evidence="7 8">
    <name type="scientific">Balneatrix alpica</name>
    <dbReference type="NCBI Taxonomy" id="75684"/>
    <lineage>
        <taxon>Bacteria</taxon>
        <taxon>Pseudomonadati</taxon>
        <taxon>Pseudomonadota</taxon>
        <taxon>Gammaproteobacteria</taxon>
        <taxon>Oceanospirillales</taxon>
        <taxon>Balneatrichaceae</taxon>
        <taxon>Balneatrix</taxon>
    </lineage>
</organism>
<dbReference type="EMBL" id="JBHLZN010000003">
    <property type="protein sequence ID" value="MFB9886829.1"/>
    <property type="molecule type" value="Genomic_DNA"/>
</dbReference>
<dbReference type="SUPFAM" id="SSF55729">
    <property type="entry name" value="Acyl-CoA N-acyltransferases (Nat)"/>
    <property type="match status" value="1"/>
</dbReference>
<keyword evidence="4 7" id="KW-0012">Acyltransferase</keyword>
<evidence type="ECO:0000256" key="1">
    <source>
        <dbReference type="ARBA" id="ARBA00005395"/>
    </source>
</evidence>
<dbReference type="InterPro" id="IPR050680">
    <property type="entry name" value="YpeA/RimI_acetyltransf"/>
</dbReference>
<proteinExistence type="inferred from homology"/>
<dbReference type="InterPro" id="IPR006464">
    <property type="entry name" value="AcTrfase_RimI/Ard1"/>
</dbReference>
<comment type="caution">
    <text evidence="7">The sequence shown here is derived from an EMBL/GenBank/DDBJ whole genome shotgun (WGS) entry which is preliminary data.</text>
</comment>
<comment type="subcellular location">
    <subcellularLocation>
        <location evidence="5">Cytoplasm</location>
    </subcellularLocation>
</comment>